<keyword evidence="4" id="KW-1133">Transmembrane helix</keyword>
<dbReference type="EMBL" id="VSIX01000045">
    <property type="protein sequence ID" value="TYB31237.1"/>
    <property type="molecule type" value="Genomic_DNA"/>
</dbReference>
<gene>
    <name evidence="6" type="ORF">FXF47_05230</name>
</gene>
<keyword evidence="4" id="KW-0472">Membrane</keyword>
<dbReference type="PANTHER" id="PTHR44688">
    <property type="entry name" value="DNA-BINDING TRANSCRIPTIONAL ACTIVATOR DEVR_DOSR"/>
    <property type="match status" value="1"/>
</dbReference>
<protein>
    <submittedName>
        <fullName evidence="6">Response regulator transcription factor</fullName>
    </submittedName>
</protein>
<dbReference type="CDD" id="cd06170">
    <property type="entry name" value="LuxR_C_like"/>
    <property type="match status" value="1"/>
</dbReference>
<feature type="transmembrane region" description="Helical" evidence="4">
    <location>
        <begin position="6"/>
        <end position="26"/>
    </location>
</feature>
<dbReference type="AlphaFoldDB" id="A0A5D0MBW7"/>
<organism evidence="6 7">
    <name type="scientific">Candidatus Mcinerneyibacterium aminivorans</name>
    <dbReference type="NCBI Taxonomy" id="2703815"/>
    <lineage>
        <taxon>Bacteria</taxon>
        <taxon>Candidatus Macinerneyibacteriota</taxon>
        <taxon>Candidatus Mcinerneyibacteria</taxon>
        <taxon>Candidatus Mcinerneyibacteriales</taxon>
        <taxon>Candidatus Mcinerneyibacteriaceae</taxon>
        <taxon>Candidatus Mcinerneyibacterium</taxon>
    </lineage>
</organism>
<evidence type="ECO:0000259" key="5">
    <source>
        <dbReference type="PROSITE" id="PS50043"/>
    </source>
</evidence>
<evidence type="ECO:0000256" key="4">
    <source>
        <dbReference type="SAM" id="Phobius"/>
    </source>
</evidence>
<feature type="transmembrane region" description="Helical" evidence="4">
    <location>
        <begin position="180"/>
        <end position="199"/>
    </location>
</feature>
<comment type="caution">
    <text evidence="6">The sequence shown here is derived from an EMBL/GenBank/DDBJ whole genome shotgun (WGS) entry which is preliminary data.</text>
</comment>
<dbReference type="PROSITE" id="PS50043">
    <property type="entry name" value="HTH_LUXR_2"/>
    <property type="match status" value="1"/>
</dbReference>
<dbReference type="SUPFAM" id="SSF46894">
    <property type="entry name" value="C-terminal effector domain of the bipartite response regulators"/>
    <property type="match status" value="1"/>
</dbReference>
<feature type="transmembrane region" description="Helical" evidence="4">
    <location>
        <begin position="205"/>
        <end position="223"/>
    </location>
</feature>
<feature type="domain" description="HTH luxR-type" evidence="5">
    <location>
        <begin position="241"/>
        <end position="306"/>
    </location>
</feature>
<accession>A0A5D0MBW7</accession>
<evidence type="ECO:0000313" key="6">
    <source>
        <dbReference type="EMBL" id="TYB31237.1"/>
    </source>
</evidence>
<dbReference type="Pfam" id="PF00196">
    <property type="entry name" value="GerE"/>
    <property type="match status" value="1"/>
</dbReference>
<dbReference type="InterPro" id="IPR000792">
    <property type="entry name" value="Tscrpt_reg_LuxR_C"/>
</dbReference>
<evidence type="ECO:0000256" key="1">
    <source>
        <dbReference type="ARBA" id="ARBA00023015"/>
    </source>
</evidence>
<feature type="transmembrane region" description="Helical" evidence="4">
    <location>
        <begin position="38"/>
        <end position="59"/>
    </location>
</feature>
<keyword evidence="4" id="KW-0812">Transmembrane</keyword>
<keyword evidence="7" id="KW-1185">Reference proteome</keyword>
<dbReference type="InterPro" id="IPR036388">
    <property type="entry name" value="WH-like_DNA-bd_sf"/>
</dbReference>
<keyword evidence="3" id="KW-0804">Transcription</keyword>
<keyword evidence="1" id="KW-0805">Transcription regulation</keyword>
<dbReference type="GO" id="GO:0003677">
    <property type="term" value="F:DNA binding"/>
    <property type="evidence" value="ECO:0007669"/>
    <property type="project" value="UniProtKB-KW"/>
</dbReference>
<dbReference type="GO" id="GO:0006355">
    <property type="term" value="P:regulation of DNA-templated transcription"/>
    <property type="evidence" value="ECO:0007669"/>
    <property type="project" value="InterPro"/>
</dbReference>
<feature type="transmembrane region" description="Helical" evidence="4">
    <location>
        <begin position="138"/>
        <end position="159"/>
    </location>
</feature>
<dbReference type="PRINTS" id="PR00038">
    <property type="entry name" value="HTHLUXR"/>
</dbReference>
<evidence type="ECO:0000313" key="7">
    <source>
        <dbReference type="Proteomes" id="UP000324143"/>
    </source>
</evidence>
<dbReference type="PANTHER" id="PTHR44688:SF16">
    <property type="entry name" value="DNA-BINDING TRANSCRIPTIONAL ACTIVATOR DEVR_DOSR"/>
    <property type="match status" value="1"/>
</dbReference>
<evidence type="ECO:0000256" key="3">
    <source>
        <dbReference type="ARBA" id="ARBA00023163"/>
    </source>
</evidence>
<dbReference type="PROSITE" id="PS00622">
    <property type="entry name" value="HTH_LUXR_1"/>
    <property type="match status" value="1"/>
</dbReference>
<feature type="transmembrane region" description="Helical" evidence="4">
    <location>
        <begin position="106"/>
        <end position="126"/>
    </location>
</feature>
<feature type="transmembrane region" description="Helical" evidence="4">
    <location>
        <begin position="71"/>
        <end position="94"/>
    </location>
</feature>
<name>A0A5D0MBW7_9BACT</name>
<sequence>MLEHIYLFAYIISIILGFGIYIRLLSQYKTYKFSVVYYLKKYIILFVFLILVYFIKNYISINLVYLNKYDYFVYIRIFLFYMIFLLHYIMAYYLFKAYNFLHRTEIDKTISYIIGILFIFMNIFLLKEIVITIETRSIYGFIKYIEYSILFIYFIIVFNSIWKIVSYQKNEKRKSILTKGYFIFFMFYYLFYAVCFIFEKDLKSILFLLHNLVFLLGTSYFFVNYFNKKELIEIHEKKLFENLKSHGITDREWDIINLIVKGNTNKEIAKKLFISIKTVKHHIYHIFKKLNVRNRIELINYIYEFKKINQP</sequence>
<proteinExistence type="predicted"/>
<reference evidence="6" key="1">
    <citation type="submission" date="2019-08" db="EMBL/GenBank/DDBJ databases">
        <title>Genomic characterization of a novel candidate phylum (ARYD3) from a high temperature, high salinity tertiary oil reservoir in north central Oklahoma, USA.</title>
        <authorList>
            <person name="Youssef N.H."/>
            <person name="Yadav A."/>
            <person name="Elshahed M.S."/>
        </authorList>
    </citation>
    <scope>NUCLEOTIDE SEQUENCE [LARGE SCALE GENOMIC DNA]</scope>
    <source>
        <strain evidence="6">ARYD3</strain>
    </source>
</reference>
<dbReference type="Gene3D" id="1.10.10.10">
    <property type="entry name" value="Winged helix-like DNA-binding domain superfamily/Winged helix DNA-binding domain"/>
    <property type="match status" value="1"/>
</dbReference>
<dbReference type="SMART" id="SM00421">
    <property type="entry name" value="HTH_LUXR"/>
    <property type="match status" value="1"/>
</dbReference>
<dbReference type="InterPro" id="IPR016032">
    <property type="entry name" value="Sig_transdc_resp-reg_C-effctor"/>
</dbReference>
<evidence type="ECO:0000256" key="2">
    <source>
        <dbReference type="ARBA" id="ARBA00023125"/>
    </source>
</evidence>
<dbReference type="Proteomes" id="UP000324143">
    <property type="component" value="Unassembled WGS sequence"/>
</dbReference>
<keyword evidence="2" id="KW-0238">DNA-binding</keyword>